<dbReference type="PROSITE" id="PS50943">
    <property type="entry name" value="HTH_CROC1"/>
    <property type="match status" value="1"/>
</dbReference>
<dbReference type="EMBL" id="JBHUEY010000001">
    <property type="protein sequence ID" value="MFD1782120.1"/>
    <property type="molecule type" value="Genomic_DNA"/>
</dbReference>
<dbReference type="InterPro" id="IPR050807">
    <property type="entry name" value="TransReg_Diox_bact_type"/>
</dbReference>
<proteinExistence type="predicted"/>
<dbReference type="Pfam" id="PF01381">
    <property type="entry name" value="HTH_3"/>
    <property type="match status" value="1"/>
</dbReference>
<dbReference type="CDD" id="cd02209">
    <property type="entry name" value="cupin_XRE_C"/>
    <property type="match status" value="1"/>
</dbReference>
<dbReference type="SUPFAM" id="SSF51182">
    <property type="entry name" value="RmlC-like cupins"/>
    <property type="match status" value="1"/>
</dbReference>
<dbReference type="InterPro" id="IPR014710">
    <property type="entry name" value="RmlC-like_jellyroll"/>
</dbReference>
<reference evidence="4" key="1">
    <citation type="journal article" date="2019" name="Int. J. Syst. Evol. Microbiol.">
        <title>The Global Catalogue of Microorganisms (GCM) 10K type strain sequencing project: providing services to taxonomists for standard genome sequencing and annotation.</title>
        <authorList>
            <consortium name="The Broad Institute Genomics Platform"/>
            <consortium name="The Broad Institute Genome Sequencing Center for Infectious Disease"/>
            <person name="Wu L."/>
            <person name="Ma J."/>
        </authorList>
    </citation>
    <scope>NUCLEOTIDE SEQUENCE [LARGE SCALE GENOMIC DNA]</scope>
    <source>
        <strain evidence="4">DFY28</strain>
    </source>
</reference>
<organism evidence="3 4">
    <name type="scientific">Phenylobacterium terrae</name>
    <dbReference type="NCBI Taxonomy" id="2665495"/>
    <lineage>
        <taxon>Bacteria</taxon>
        <taxon>Pseudomonadati</taxon>
        <taxon>Pseudomonadota</taxon>
        <taxon>Alphaproteobacteria</taxon>
        <taxon>Caulobacterales</taxon>
        <taxon>Caulobacteraceae</taxon>
        <taxon>Phenylobacterium</taxon>
    </lineage>
</organism>
<evidence type="ECO:0000259" key="2">
    <source>
        <dbReference type="PROSITE" id="PS50943"/>
    </source>
</evidence>
<dbReference type="InterPro" id="IPR001387">
    <property type="entry name" value="Cro/C1-type_HTH"/>
</dbReference>
<dbReference type="PANTHER" id="PTHR46797">
    <property type="entry name" value="HTH-TYPE TRANSCRIPTIONAL REGULATOR"/>
    <property type="match status" value="1"/>
</dbReference>
<comment type="caution">
    <text evidence="3">The sequence shown here is derived from an EMBL/GenBank/DDBJ whole genome shotgun (WGS) entry which is preliminary data.</text>
</comment>
<dbReference type="SUPFAM" id="SSF47413">
    <property type="entry name" value="lambda repressor-like DNA-binding domains"/>
    <property type="match status" value="1"/>
</dbReference>
<dbReference type="PANTHER" id="PTHR46797:SF10">
    <property type="entry name" value="BLR1115 PROTEIN"/>
    <property type="match status" value="1"/>
</dbReference>
<dbReference type="RefSeq" id="WP_377281052.1">
    <property type="nucleotide sequence ID" value="NZ_JBHRSI010000003.1"/>
</dbReference>
<keyword evidence="1" id="KW-0238">DNA-binding</keyword>
<dbReference type="Proteomes" id="UP001597237">
    <property type="component" value="Unassembled WGS sequence"/>
</dbReference>
<evidence type="ECO:0000256" key="1">
    <source>
        <dbReference type="ARBA" id="ARBA00023125"/>
    </source>
</evidence>
<accession>A0ABW4N0B3</accession>
<name>A0ABW4N0B3_9CAUL</name>
<sequence length="186" mass="19889">MVEVDAIEDRLAQRLAELRKGRGWSLDELAGVSGVSRPTLSRLERGEVSPTAQVLGRLAAAFGITMSRLLAEVEGQGAALVRAADQPVWTDPETGFRRRGVSPPAPGLAAEMIEGELPAGAQIRYPASPRPGLEHHLYLLAGGLELEVEGQAHRLAAGDALRWRLYGPSRFLSLGPGPARYVLALV</sequence>
<dbReference type="InterPro" id="IPR011051">
    <property type="entry name" value="RmlC_Cupin_sf"/>
</dbReference>
<gene>
    <name evidence="3" type="ORF">ACFSC0_01845</name>
</gene>
<keyword evidence="4" id="KW-1185">Reference proteome</keyword>
<dbReference type="InterPro" id="IPR010982">
    <property type="entry name" value="Lambda_DNA-bd_dom_sf"/>
</dbReference>
<protein>
    <submittedName>
        <fullName evidence="3">Helix-turn-helix domain-containing protein</fullName>
    </submittedName>
</protein>
<dbReference type="Gene3D" id="1.10.260.40">
    <property type="entry name" value="lambda repressor-like DNA-binding domains"/>
    <property type="match status" value="1"/>
</dbReference>
<dbReference type="SMART" id="SM00530">
    <property type="entry name" value="HTH_XRE"/>
    <property type="match status" value="1"/>
</dbReference>
<feature type="domain" description="HTH cro/C1-type" evidence="2">
    <location>
        <begin position="15"/>
        <end position="69"/>
    </location>
</feature>
<evidence type="ECO:0000313" key="3">
    <source>
        <dbReference type="EMBL" id="MFD1782120.1"/>
    </source>
</evidence>
<dbReference type="CDD" id="cd00093">
    <property type="entry name" value="HTH_XRE"/>
    <property type="match status" value="1"/>
</dbReference>
<evidence type="ECO:0000313" key="4">
    <source>
        <dbReference type="Proteomes" id="UP001597237"/>
    </source>
</evidence>
<dbReference type="Gene3D" id="2.60.120.10">
    <property type="entry name" value="Jelly Rolls"/>
    <property type="match status" value="1"/>
</dbReference>